<reference evidence="3 4" key="1">
    <citation type="submission" date="2019-02" db="EMBL/GenBank/DDBJ databases">
        <title>Deep-cultivation of Planctomycetes and their phenomic and genomic characterization uncovers novel biology.</title>
        <authorList>
            <person name="Wiegand S."/>
            <person name="Jogler M."/>
            <person name="Boedeker C."/>
            <person name="Pinto D."/>
            <person name="Vollmers J."/>
            <person name="Rivas-Marin E."/>
            <person name="Kohn T."/>
            <person name="Peeters S.H."/>
            <person name="Heuer A."/>
            <person name="Rast P."/>
            <person name="Oberbeckmann S."/>
            <person name="Bunk B."/>
            <person name="Jeske O."/>
            <person name="Meyerdierks A."/>
            <person name="Storesund J.E."/>
            <person name="Kallscheuer N."/>
            <person name="Luecker S."/>
            <person name="Lage O.M."/>
            <person name="Pohl T."/>
            <person name="Merkel B.J."/>
            <person name="Hornburger P."/>
            <person name="Mueller R.-W."/>
            <person name="Bruemmer F."/>
            <person name="Labrenz M."/>
            <person name="Spormann A.M."/>
            <person name="Op den Camp H."/>
            <person name="Overmann J."/>
            <person name="Amann R."/>
            <person name="Jetten M.S.M."/>
            <person name="Mascher T."/>
            <person name="Medema M.H."/>
            <person name="Devos D.P."/>
            <person name="Kaster A.-K."/>
            <person name="Ovreas L."/>
            <person name="Rohde M."/>
            <person name="Galperin M.Y."/>
            <person name="Jogler C."/>
        </authorList>
    </citation>
    <scope>NUCLEOTIDE SEQUENCE [LARGE SCALE GENOMIC DNA]</scope>
    <source>
        <strain evidence="3 4">Mal4</strain>
    </source>
</reference>
<dbReference type="OrthoDB" id="258796at2"/>
<dbReference type="RefSeq" id="WP_145368038.1">
    <property type="nucleotide sequence ID" value="NZ_CP036275.1"/>
</dbReference>
<name>A0A517Z449_9PLAN</name>
<keyword evidence="3" id="KW-0808">Transferase</keyword>
<evidence type="ECO:0000259" key="2">
    <source>
        <dbReference type="Pfam" id="PF13439"/>
    </source>
</evidence>
<feature type="domain" description="Glycosyltransferase subfamily 4-like N-terminal" evidence="2">
    <location>
        <begin position="21"/>
        <end position="174"/>
    </location>
</feature>
<dbReference type="AlphaFoldDB" id="A0A517Z449"/>
<dbReference type="GO" id="GO:0102318">
    <property type="term" value="F:2-deoxystreptamine glucosyltransferase activity"/>
    <property type="evidence" value="ECO:0007669"/>
    <property type="project" value="UniProtKB-EC"/>
</dbReference>
<dbReference type="Proteomes" id="UP000320496">
    <property type="component" value="Chromosome"/>
</dbReference>
<dbReference type="PANTHER" id="PTHR12526">
    <property type="entry name" value="GLYCOSYLTRANSFERASE"/>
    <property type="match status" value="1"/>
</dbReference>
<evidence type="ECO:0000313" key="3">
    <source>
        <dbReference type="EMBL" id="QDU37254.1"/>
    </source>
</evidence>
<dbReference type="InterPro" id="IPR028098">
    <property type="entry name" value="Glyco_trans_4-like_N"/>
</dbReference>
<dbReference type="EMBL" id="CP036275">
    <property type="protein sequence ID" value="QDU37254.1"/>
    <property type="molecule type" value="Genomic_DNA"/>
</dbReference>
<accession>A0A517Z449</accession>
<dbReference type="SUPFAM" id="SSF53756">
    <property type="entry name" value="UDP-Glycosyltransferase/glycogen phosphorylase"/>
    <property type="match status" value="1"/>
</dbReference>
<gene>
    <name evidence="3" type="primary">kanF_1</name>
    <name evidence="3" type="ORF">Mal4_15640</name>
</gene>
<evidence type="ECO:0000313" key="4">
    <source>
        <dbReference type="Proteomes" id="UP000320496"/>
    </source>
</evidence>
<dbReference type="KEGG" id="mri:Mal4_15640"/>
<protein>
    <submittedName>
        <fullName evidence="3">2-deoxystreptamine glucosyltransferase</fullName>
        <ecNumber evidence="3">2.4.1.284</ecNumber>
    </submittedName>
</protein>
<proteinExistence type="predicted"/>
<organism evidence="3 4">
    <name type="scientific">Maioricimonas rarisocia</name>
    <dbReference type="NCBI Taxonomy" id="2528026"/>
    <lineage>
        <taxon>Bacteria</taxon>
        <taxon>Pseudomonadati</taxon>
        <taxon>Planctomycetota</taxon>
        <taxon>Planctomycetia</taxon>
        <taxon>Planctomycetales</taxon>
        <taxon>Planctomycetaceae</taxon>
        <taxon>Maioricimonas</taxon>
    </lineage>
</organism>
<feature type="domain" description="Glycosyl transferase family 1" evidence="1">
    <location>
        <begin position="192"/>
        <end position="349"/>
    </location>
</feature>
<dbReference type="Pfam" id="PF00534">
    <property type="entry name" value="Glycos_transf_1"/>
    <property type="match status" value="1"/>
</dbReference>
<dbReference type="CDD" id="cd03819">
    <property type="entry name" value="GT4_WavL-like"/>
    <property type="match status" value="1"/>
</dbReference>
<evidence type="ECO:0000259" key="1">
    <source>
        <dbReference type="Pfam" id="PF00534"/>
    </source>
</evidence>
<keyword evidence="4" id="KW-1185">Reference proteome</keyword>
<dbReference type="PANTHER" id="PTHR12526:SF638">
    <property type="entry name" value="SPORE COAT PROTEIN SA"/>
    <property type="match status" value="1"/>
</dbReference>
<keyword evidence="3" id="KW-0328">Glycosyltransferase</keyword>
<dbReference type="EC" id="2.4.1.284" evidence="3"/>
<dbReference type="Gene3D" id="3.40.50.2000">
    <property type="entry name" value="Glycogen Phosphorylase B"/>
    <property type="match status" value="2"/>
</dbReference>
<dbReference type="InterPro" id="IPR001296">
    <property type="entry name" value="Glyco_trans_1"/>
</dbReference>
<sequence length="387" mass="42861">MTIRSEQRLTVLQVLPALDSGGVERGTLEVAEELVRRGHRSTVVSAGGRMVNRLMASGSEHFSMPIGAKSPFTLRHVPAFRRLLLHVRPDILHVRSRMPAWIAWLAWRSLPAEHRPRFLTTAHGMYSVNRYSAIMTRGEKVIAVSNTIRDYLLQNYPALPEDRIHVIHRGVAPETFPYGFQPTSSWKSKFLADHPRAAGKPIITLPGRITRLKGHPEFLDLMNSLKNAGVDAHGLIVGGAAPGKERYLRELEADVASRGLSEHVTFTGHRRDIQEIFSISQMVLSLSRKPESFGRTVLEAINLGVPVIGHDMGGVGEVLAQLFPSGRVPPGDAEALCQQVRQFLEHPPEVPQNTRFTLQEMLDKTLDIYDALTGRGGETTTPINTAA</sequence>
<dbReference type="Pfam" id="PF13439">
    <property type="entry name" value="Glyco_transf_4"/>
    <property type="match status" value="1"/>
</dbReference>